<dbReference type="GO" id="GO:0005634">
    <property type="term" value="C:nucleus"/>
    <property type="evidence" value="ECO:0007669"/>
    <property type="project" value="TreeGrafter"/>
</dbReference>
<reference evidence="2 3" key="1">
    <citation type="submission" date="2015-01" db="EMBL/GenBank/DDBJ databases">
        <title>The Genome Sequence of Exophiala oligosperma CBS72588.</title>
        <authorList>
            <consortium name="The Broad Institute Genomics Platform"/>
            <person name="Cuomo C."/>
            <person name="de Hoog S."/>
            <person name="Gorbushina A."/>
            <person name="Stielow B."/>
            <person name="Teixiera M."/>
            <person name="Abouelleil A."/>
            <person name="Chapman S.B."/>
            <person name="Priest M."/>
            <person name="Young S.K."/>
            <person name="Wortman J."/>
            <person name="Nusbaum C."/>
            <person name="Birren B."/>
        </authorList>
    </citation>
    <scope>NUCLEOTIDE SEQUENCE [LARGE SCALE GENOMIC DNA]</scope>
    <source>
        <strain evidence="2 3">CBS 72588</strain>
    </source>
</reference>
<dbReference type="GO" id="GO:0005737">
    <property type="term" value="C:cytoplasm"/>
    <property type="evidence" value="ECO:0007669"/>
    <property type="project" value="TreeGrafter"/>
</dbReference>
<feature type="compositionally biased region" description="Basic and acidic residues" evidence="1">
    <location>
        <begin position="115"/>
        <end position="191"/>
    </location>
</feature>
<feature type="compositionally biased region" description="Basic and acidic residues" evidence="1">
    <location>
        <begin position="19"/>
        <end position="78"/>
    </location>
</feature>
<evidence type="ECO:0000313" key="3">
    <source>
        <dbReference type="Proteomes" id="UP000053342"/>
    </source>
</evidence>
<dbReference type="GO" id="GO:0001786">
    <property type="term" value="F:phosphatidylserine binding"/>
    <property type="evidence" value="ECO:0007669"/>
    <property type="project" value="TreeGrafter"/>
</dbReference>
<dbReference type="SUPFAM" id="SSF47874">
    <property type="entry name" value="Annexin"/>
    <property type="match status" value="1"/>
</dbReference>
<feature type="compositionally biased region" description="Polar residues" evidence="1">
    <location>
        <begin position="416"/>
        <end position="425"/>
    </location>
</feature>
<protein>
    <recommendedName>
        <fullName evidence="4">Annexin</fullName>
    </recommendedName>
</protein>
<dbReference type="PANTHER" id="PTHR10502">
    <property type="entry name" value="ANNEXIN"/>
    <property type="match status" value="1"/>
</dbReference>
<organism evidence="2 3">
    <name type="scientific">Exophiala oligosperma</name>
    <dbReference type="NCBI Taxonomy" id="215243"/>
    <lineage>
        <taxon>Eukaryota</taxon>
        <taxon>Fungi</taxon>
        <taxon>Dikarya</taxon>
        <taxon>Ascomycota</taxon>
        <taxon>Pezizomycotina</taxon>
        <taxon>Eurotiomycetes</taxon>
        <taxon>Chaetothyriomycetidae</taxon>
        <taxon>Chaetothyriales</taxon>
        <taxon>Herpotrichiellaceae</taxon>
        <taxon>Exophiala</taxon>
    </lineage>
</organism>
<dbReference type="OrthoDB" id="2134400at2759"/>
<dbReference type="InterPro" id="IPR037104">
    <property type="entry name" value="Annexin_sf"/>
</dbReference>
<feature type="region of interest" description="Disordered" evidence="1">
    <location>
        <begin position="1"/>
        <end position="308"/>
    </location>
</feature>
<feature type="region of interest" description="Disordered" evidence="1">
    <location>
        <begin position="379"/>
        <end position="398"/>
    </location>
</feature>
<dbReference type="GO" id="GO:0005886">
    <property type="term" value="C:plasma membrane"/>
    <property type="evidence" value="ECO:0007669"/>
    <property type="project" value="TreeGrafter"/>
</dbReference>
<keyword evidence="3" id="KW-1185">Reference proteome</keyword>
<dbReference type="Proteomes" id="UP000053342">
    <property type="component" value="Unassembled WGS sequence"/>
</dbReference>
<feature type="compositionally biased region" description="Basic and acidic residues" evidence="1">
    <location>
        <begin position="1"/>
        <end position="12"/>
    </location>
</feature>
<dbReference type="PANTHER" id="PTHR10502:SF107">
    <property type="entry name" value="ANNEXIN ANXC4 (AFU_ORTHOLOGUE AFUA_3G07020)"/>
    <property type="match status" value="1"/>
</dbReference>
<dbReference type="Gene3D" id="1.10.220.10">
    <property type="entry name" value="Annexin"/>
    <property type="match status" value="3"/>
</dbReference>
<dbReference type="HOGENOM" id="CLU_012466_0_0_1"/>
<evidence type="ECO:0000256" key="1">
    <source>
        <dbReference type="SAM" id="MobiDB-lite"/>
    </source>
</evidence>
<dbReference type="RefSeq" id="XP_016264706.1">
    <property type="nucleotide sequence ID" value="XM_016403701.1"/>
</dbReference>
<gene>
    <name evidence="2" type="ORF">PV06_02954</name>
</gene>
<dbReference type="AlphaFoldDB" id="A0A0D2DPU5"/>
<dbReference type="EMBL" id="KN847334">
    <property type="protein sequence ID" value="KIW44490.1"/>
    <property type="molecule type" value="Genomic_DNA"/>
</dbReference>
<feature type="compositionally biased region" description="Basic and acidic residues" evidence="1">
    <location>
        <begin position="403"/>
        <end position="414"/>
    </location>
</feature>
<evidence type="ECO:0000313" key="2">
    <source>
        <dbReference type="EMBL" id="KIW44490.1"/>
    </source>
</evidence>
<dbReference type="STRING" id="215243.A0A0D2DPU5"/>
<dbReference type="GO" id="GO:0005509">
    <property type="term" value="F:calcium ion binding"/>
    <property type="evidence" value="ECO:0007669"/>
    <property type="project" value="InterPro"/>
</dbReference>
<accession>A0A0D2DPU5</accession>
<dbReference type="GO" id="GO:0012506">
    <property type="term" value="C:vesicle membrane"/>
    <property type="evidence" value="ECO:0007669"/>
    <property type="project" value="TreeGrafter"/>
</dbReference>
<feature type="compositionally biased region" description="Acidic residues" evidence="1">
    <location>
        <begin position="379"/>
        <end position="391"/>
    </location>
</feature>
<dbReference type="GeneID" id="27355028"/>
<evidence type="ECO:0008006" key="4">
    <source>
        <dbReference type="Google" id="ProtNLM"/>
    </source>
</evidence>
<sequence>MSSMLEVRDQRRSRSKSPGGRDRDRSRSHSRDNRDRGTGERSEYGRRSSSKYEVDESDDGGSRRYTETKRTSSKKYYEEDASEDDDRRRRTRSKKKYADDDSDEESKYRSSRSTQEYRRREISVSDDDRGYTRPKKKSDSDSDRRRERDNRKSSKRYDDSDGSEHDGSRRESTKRSSRVEYAEARPRESRHSSYNGAETRYTAPEAPPPSNQRYASNGQRYAEVDQYKYAQPSDYTSRKPEYERSRLSDSKRGVGDGFEIDKHDKRYREDRYEARESKEKRYYDDRYETREPKDKKYHNDRYTASSDNVTKRMSSLAVGGGAATLGVAGMAAAHAAGSKPPASPLLEAYKGTYQSISPMPSALVLANHKDDSDLSDLDLDLDGDSDDDDPNVDLKRKIRKLEREKEKYSREHSSRKSATSLSTMTEIRPRRSSNLESPRESTMIEITPGGRRERSSSNVSILSTGGGHGKKKSVSFYDPVDDAKRIAAALAGTRSAPDPRPLVQILPYLSTDDLLALRAEYKKLVKVNGQGINICKHVKSRLPGNLGKACYATALGRWESEAYWANSWYQGGASRRELLIESLMGRSNSDIREIKNCFKDKKYSNDLEKCIRTELKADKFRMAILLALEERRMPESSPLDIKLIRNDVQALAHALDSAGGESDLIRIIVVRSDAHLREVLRLFERTYRVNFAREMITKSRNLVGETLAHVLNGALNRPMRDALLLHQAISETAPGKERTELLISRLVRMHWEPKHLEKVKSVYRERYGHSVEEAIRHEVWAQMKTQEGRICAEFCGALVESSAFERRGVGDMPVEIIR</sequence>
<name>A0A0D2DPU5_9EURO</name>
<feature type="region of interest" description="Disordered" evidence="1">
    <location>
        <begin position="403"/>
        <end position="467"/>
    </location>
</feature>
<proteinExistence type="predicted"/>
<dbReference type="VEuPathDB" id="FungiDB:PV06_02954"/>
<dbReference type="GO" id="GO:0005544">
    <property type="term" value="F:calcium-dependent phospholipid binding"/>
    <property type="evidence" value="ECO:0007669"/>
    <property type="project" value="InterPro"/>
</dbReference>
<feature type="compositionally biased region" description="Basic and acidic residues" evidence="1">
    <location>
        <begin position="236"/>
        <end position="301"/>
    </location>
</feature>